<protein>
    <submittedName>
        <fullName evidence="2">Uncharacterized protein</fullName>
    </submittedName>
</protein>
<name>A0A1Y1RTY5_9SPIO</name>
<keyword evidence="1" id="KW-0812">Transmembrane</keyword>
<keyword evidence="1" id="KW-1133">Transmembrane helix</keyword>
<accession>A0A1Y1RTY5</accession>
<dbReference type="STRING" id="1963862.B4O97_18705"/>
<evidence type="ECO:0000313" key="3">
    <source>
        <dbReference type="Proteomes" id="UP000192343"/>
    </source>
</evidence>
<evidence type="ECO:0000256" key="1">
    <source>
        <dbReference type="SAM" id="Phobius"/>
    </source>
</evidence>
<sequence>MRRFTIIERKIINFIIKMYENQHYNCLYNLLFDIDGIIGITHHFYLNFEKKDEVHFFFEEATLNEMTKDQRKIKNYINEKTQIFANTIEFIQYLIDEKYLTIIESDNKSSDENPKPNQGYIHTSFVQMSTEFQRKFYKHEKYIYIPTQKLFDLVNNKFIDENGIREKNEKFHKGITLSLAIISILIALGSLFLTILNNKESTEPIKVEIINTKPNP</sequence>
<dbReference type="RefSeq" id="WP_083053046.1">
    <property type="nucleotide sequence ID" value="NZ_MWQY01000038.1"/>
</dbReference>
<organism evidence="2 3">
    <name type="scientific">Marispirochaeta aestuarii</name>
    <dbReference type="NCBI Taxonomy" id="1963862"/>
    <lineage>
        <taxon>Bacteria</taxon>
        <taxon>Pseudomonadati</taxon>
        <taxon>Spirochaetota</taxon>
        <taxon>Spirochaetia</taxon>
        <taxon>Spirochaetales</taxon>
        <taxon>Spirochaetaceae</taxon>
        <taxon>Marispirochaeta</taxon>
    </lineage>
</organism>
<dbReference type="EMBL" id="MWQY01000038">
    <property type="protein sequence ID" value="ORC29885.1"/>
    <property type="molecule type" value="Genomic_DNA"/>
</dbReference>
<keyword evidence="3" id="KW-1185">Reference proteome</keyword>
<comment type="caution">
    <text evidence="2">The sequence shown here is derived from an EMBL/GenBank/DDBJ whole genome shotgun (WGS) entry which is preliminary data.</text>
</comment>
<feature type="transmembrane region" description="Helical" evidence="1">
    <location>
        <begin position="175"/>
        <end position="196"/>
    </location>
</feature>
<keyword evidence="1" id="KW-0472">Membrane</keyword>
<dbReference type="AlphaFoldDB" id="A0A1Y1RTY5"/>
<evidence type="ECO:0000313" key="2">
    <source>
        <dbReference type="EMBL" id="ORC29885.1"/>
    </source>
</evidence>
<reference evidence="2 3" key="1">
    <citation type="submission" date="2017-03" db="EMBL/GenBank/DDBJ databases">
        <title>Draft Genome sequence of Marispirochaeta sp. strain JC444.</title>
        <authorList>
            <person name="Shivani Y."/>
            <person name="Subhash Y."/>
            <person name="Sasikala C."/>
            <person name="Ramana C."/>
        </authorList>
    </citation>
    <scope>NUCLEOTIDE SEQUENCE [LARGE SCALE GENOMIC DNA]</scope>
    <source>
        <strain evidence="2 3">JC444</strain>
    </source>
</reference>
<gene>
    <name evidence="2" type="ORF">B4O97_18705</name>
</gene>
<dbReference type="Proteomes" id="UP000192343">
    <property type="component" value="Unassembled WGS sequence"/>
</dbReference>
<proteinExistence type="predicted"/>